<dbReference type="Pfam" id="PF25087">
    <property type="entry name" value="GMPPB_C"/>
    <property type="match status" value="1"/>
</dbReference>
<dbReference type="InterPro" id="IPR005835">
    <property type="entry name" value="NTP_transferase_dom"/>
</dbReference>
<dbReference type="Pfam" id="PF00483">
    <property type="entry name" value="NTP_transferase"/>
    <property type="match status" value="1"/>
</dbReference>
<protein>
    <submittedName>
        <fullName evidence="4">NDP-sugar synthase</fullName>
    </submittedName>
</protein>
<dbReference type="CDD" id="cd04181">
    <property type="entry name" value="NTP_transferase"/>
    <property type="match status" value="1"/>
</dbReference>
<comment type="similarity">
    <text evidence="1">Belongs to the transferase hexapeptide repeat family.</text>
</comment>
<evidence type="ECO:0000259" key="3">
    <source>
        <dbReference type="Pfam" id="PF25087"/>
    </source>
</evidence>
<feature type="domain" description="Mannose-1-phosphate guanyltransferase C-terminal" evidence="3">
    <location>
        <begin position="260"/>
        <end position="356"/>
    </location>
</feature>
<reference evidence="4" key="1">
    <citation type="submission" date="2022-10" db="EMBL/GenBank/DDBJ databases">
        <title>The WGS of Solirubrobacter ginsenosidimutans DSM 21036.</title>
        <authorList>
            <person name="Jiang Z."/>
        </authorList>
    </citation>
    <scope>NUCLEOTIDE SEQUENCE</scope>
    <source>
        <strain evidence="4">DSM 21036</strain>
    </source>
</reference>
<dbReference type="Gene3D" id="3.90.550.10">
    <property type="entry name" value="Spore Coat Polysaccharide Biosynthesis Protein SpsA, Chain A"/>
    <property type="match status" value="1"/>
</dbReference>
<dbReference type="InterPro" id="IPR018357">
    <property type="entry name" value="Hexapep_transf_CS"/>
</dbReference>
<sequence>MQALILAGGEGTRLRPLTSTVPKPVVPLVDRPFIVFMLDWLRGHGVDDVVMSCGHLADGVRSVLGDGSSLGVRLRYLEEPRPLGTGGALKFAEDLLDDRFLMLNGDVLTDIDVSSQVAAHLASGARATLALYPVEDPSAYGLVRLAADGSVTEFVEKPAPDQIDTNNISAGVYVLEKSVLDLLQAGAPASIERDVFPSLVGEGLFGHVCPGYWKDIGTPERYLEATFDILEGSVSTSVGARMGSSFVCVEDGVSSQGRIVPSALVEGDCRIGAGARIGGRAVLEHGVVVGEGTTIESSVVMAGATIGAHCTLRGCIVAAGASIGDHCVIDGMSVIGAGVVLGADNVVSNGARIFPGVTLPDGALKF</sequence>
<evidence type="ECO:0000313" key="5">
    <source>
        <dbReference type="Proteomes" id="UP001149140"/>
    </source>
</evidence>
<name>A0A9X3S2H0_9ACTN</name>
<dbReference type="GO" id="GO:0016740">
    <property type="term" value="F:transferase activity"/>
    <property type="evidence" value="ECO:0007669"/>
    <property type="project" value="InterPro"/>
</dbReference>
<evidence type="ECO:0000256" key="1">
    <source>
        <dbReference type="ARBA" id="ARBA00007274"/>
    </source>
</evidence>
<proteinExistence type="inferred from homology"/>
<accession>A0A9X3S2H0</accession>
<keyword evidence="5" id="KW-1185">Reference proteome</keyword>
<organism evidence="4 5">
    <name type="scientific">Solirubrobacter ginsenosidimutans</name>
    <dbReference type="NCBI Taxonomy" id="490573"/>
    <lineage>
        <taxon>Bacteria</taxon>
        <taxon>Bacillati</taxon>
        <taxon>Actinomycetota</taxon>
        <taxon>Thermoleophilia</taxon>
        <taxon>Solirubrobacterales</taxon>
        <taxon>Solirubrobacteraceae</taxon>
        <taxon>Solirubrobacter</taxon>
    </lineage>
</organism>
<dbReference type="SUPFAM" id="SSF53448">
    <property type="entry name" value="Nucleotide-diphospho-sugar transferases"/>
    <property type="match status" value="1"/>
</dbReference>
<dbReference type="PANTHER" id="PTHR22572">
    <property type="entry name" value="SUGAR-1-PHOSPHATE GUANYL TRANSFERASE"/>
    <property type="match status" value="1"/>
</dbReference>
<dbReference type="RefSeq" id="WP_270043849.1">
    <property type="nucleotide sequence ID" value="NZ_JAPDOD010000035.1"/>
</dbReference>
<dbReference type="AlphaFoldDB" id="A0A9X3S2H0"/>
<dbReference type="InterPro" id="IPR029044">
    <property type="entry name" value="Nucleotide-diphossugar_trans"/>
</dbReference>
<comment type="caution">
    <text evidence="4">The sequence shown here is derived from an EMBL/GenBank/DDBJ whole genome shotgun (WGS) entry which is preliminary data.</text>
</comment>
<dbReference type="PROSITE" id="PS00101">
    <property type="entry name" value="HEXAPEP_TRANSFERASES"/>
    <property type="match status" value="1"/>
</dbReference>
<evidence type="ECO:0000313" key="4">
    <source>
        <dbReference type="EMBL" id="MDA0164595.1"/>
    </source>
</evidence>
<dbReference type="Proteomes" id="UP001149140">
    <property type="component" value="Unassembled WGS sequence"/>
</dbReference>
<dbReference type="InterPro" id="IPR056729">
    <property type="entry name" value="GMPPB_C"/>
</dbReference>
<dbReference type="Gene3D" id="2.160.10.10">
    <property type="entry name" value="Hexapeptide repeat proteins"/>
    <property type="match status" value="2"/>
</dbReference>
<gene>
    <name evidence="4" type="ORF">OM076_30275</name>
</gene>
<feature type="domain" description="Nucleotidyl transferase" evidence="2">
    <location>
        <begin position="3"/>
        <end position="230"/>
    </location>
</feature>
<evidence type="ECO:0000259" key="2">
    <source>
        <dbReference type="Pfam" id="PF00483"/>
    </source>
</evidence>
<dbReference type="EMBL" id="JAPDOD010000035">
    <property type="protein sequence ID" value="MDA0164595.1"/>
    <property type="molecule type" value="Genomic_DNA"/>
</dbReference>
<dbReference type="InterPro" id="IPR050486">
    <property type="entry name" value="Mannose-1P_guanyltransferase"/>
</dbReference>